<comment type="caution">
    <text evidence="2">The sequence shown here is derived from an EMBL/GenBank/DDBJ whole genome shotgun (WGS) entry which is preliminary data.</text>
</comment>
<organism evidence="2 3">
    <name type="scientific">Rhodofomes roseus</name>
    <dbReference type="NCBI Taxonomy" id="34475"/>
    <lineage>
        <taxon>Eukaryota</taxon>
        <taxon>Fungi</taxon>
        <taxon>Dikarya</taxon>
        <taxon>Basidiomycota</taxon>
        <taxon>Agaricomycotina</taxon>
        <taxon>Agaricomycetes</taxon>
        <taxon>Polyporales</taxon>
        <taxon>Rhodofomes</taxon>
    </lineage>
</organism>
<protein>
    <submittedName>
        <fullName evidence="2">Uncharacterized protein</fullName>
    </submittedName>
</protein>
<proteinExistence type="predicted"/>
<dbReference type="AlphaFoldDB" id="A0A4Y9YW81"/>
<reference evidence="2 3" key="1">
    <citation type="submission" date="2019-01" db="EMBL/GenBank/DDBJ databases">
        <title>Genome sequencing of the rare red list fungi Fomitopsis rosea.</title>
        <authorList>
            <person name="Buettner E."/>
            <person name="Kellner H."/>
        </authorList>
    </citation>
    <scope>NUCLEOTIDE SEQUENCE [LARGE SCALE GENOMIC DNA]</scope>
    <source>
        <strain evidence="2 3">DSM 105464</strain>
    </source>
</reference>
<accession>A0A4Y9YW81</accession>
<gene>
    <name evidence="2" type="ORF">EVJ58_g1989</name>
</gene>
<evidence type="ECO:0000256" key="1">
    <source>
        <dbReference type="SAM" id="MobiDB-lite"/>
    </source>
</evidence>
<dbReference type="Proteomes" id="UP000298390">
    <property type="component" value="Unassembled WGS sequence"/>
</dbReference>
<evidence type="ECO:0000313" key="3">
    <source>
        <dbReference type="Proteomes" id="UP000298390"/>
    </source>
</evidence>
<dbReference type="STRING" id="34475.A0A4Y9YW81"/>
<sequence length="104" mass="11237">MFEIVMKKLRDRVKQLEEDELFEQMLLRGTQIGLEQPSSDDVDGIMRSLMVASVEAPPFANSFAPATPWSPTLAPIAGSTGGDTESAAATSGKRPTRKGKSRKA</sequence>
<evidence type="ECO:0000313" key="2">
    <source>
        <dbReference type="EMBL" id="TFY65389.1"/>
    </source>
</evidence>
<feature type="compositionally biased region" description="Basic residues" evidence="1">
    <location>
        <begin position="94"/>
        <end position="104"/>
    </location>
</feature>
<name>A0A4Y9YW81_9APHY</name>
<dbReference type="EMBL" id="SEKV01000070">
    <property type="protein sequence ID" value="TFY65389.1"/>
    <property type="molecule type" value="Genomic_DNA"/>
</dbReference>
<feature type="region of interest" description="Disordered" evidence="1">
    <location>
        <begin position="64"/>
        <end position="104"/>
    </location>
</feature>